<dbReference type="STRING" id="576137.A0A1L7XVH4"/>
<gene>
    <name evidence="2" type="ORF">PAC_18955</name>
</gene>
<organism evidence="2 3">
    <name type="scientific">Phialocephala subalpina</name>
    <dbReference type="NCBI Taxonomy" id="576137"/>
    <lineage>
        <taxon>Eukaryota</taxon>
        <taxon>Fungi</taxon>
        <taxon>Dikarya</taxon>
        <taxon>Ascomycota</taxon>
        <taxon>Pezizomycotina</taxon>
        <taxon>Leotiomycetes</taxon>
        <taxon>Helotiales</taxon>
        <taxon>Mollisiaceae</taxon>
        <taxon>Phialocephala</taxon>
        <taxon>Phialocephala fortinii species complex</taxon>
    </lineage>
</organism>
<accession>A0A1L7XVH4</accession>
<proteinExistence type="predicted"/>
<protein>
    <recommendedName>
        <fullName evidence="4">Reverse transcriptase domain-containing protein</fullName>
    </recommendedName>
</protein>
<feature type="compositionally biased region" description="Acidic residues" evidence="1">
    <location>
        <begin position="387"/>
        <end position="397"/>
    </location>
</feature>
<name>A0A1L7XVH4_9HELO</name>
<evidence type="ECO:0000313" key="2">
    <source>
        <dbReference type="EMBL" id="CZR69054.1"/>
    </source>
</evidence>
<dbReference type="EMBL" id="FJOG01000064">
    <property type="protein sequence ID" value="CZR69054.1"/>
    <property type="molecule type" value="Genomic_DNA"/>
</dbReference>
<dbReference type="CDD" id="cd01709">
    <property type="entry name" value="RT_like_1"/>
    <property type="match status" value="1"/>
</dbReference>
<dbReference type="PANTHER" id="PTHR37015:SF1">
    <property type="entry name" value="REVERSE TRANSCRIPTASE DOMAIN-CONTAINING PROTEIN"/>
    <property type="match status" value="1"/>
</dbReference>
<sequence>MSSSTAALSRTLKTITLTKINELEKQRKAYAHSKNAILKVADEAPHQRERVLRLLEGVEGLNQISSSPSADLSNIRRWLFQSHYDSSVPENMLNDFEAQLRAQLNIRTRRLDLGRLYSRLLTEWLDSSNAIEEEPVIEETECLDESFEVIEKDRLKQLTEKFESVVFTPLETDPVEIHEYLDSLFQGDIGDKTLTRLREATHNKGVHILRHKTVFDESTIKWCLEGLLANDLLRDDKKAILQEFLQDEVARKEICDVLNMKFVDLDNWTWDVGPDGLPVEQRRQLNGKYRIMMDEDVLDAIFLHYIGMSWSVGMKSILCEIGDRPGFWKHHVNIPQKVKDCRRYFLGEYRFGEEAGGSVEKARQDMYRKDFFLSQLPSSVTEGSGGYDDEDDAESDGWDAVPSNPGKKSPKQVKQQLLRIMATEVELQKSINGRVAVVQSDFQWFGTSISHSSIYAVLRFVGMDEKWISFFRKFLEAPLNMGPVSDQDEQVRIRKRGVPMAHALEKFFGELVLFFMDLAVNQEAAMLLYRFHDDLWLVGEPERCTRAWETMQQFSTVMGLELNKSKTGSVFLTKEDELSYEDSELVARLPVGPVAIGFLNLDPESTDWVIDQKQVDAHVRQLSKQLAKAPNVLSWVQTWNSCIGRFFSHTFGEPANCFGRAHVDGILETYKRMQDDIFPGSNACKYLKGLIEERFSVTDIPDAFIFLPESLGGLGVRNPFISPFLVRDNVCESPSKLMEGFLKREAEAYHTCKREFEELSPQGRKRRLRIIYTDEYGEGDPSAVLEDADTFMSMKEFISVRESTSPELHSAWEELMEVPHKKEIVASSEVMQSLRSLTFSQPELRGNGMESEIRWILQMHEKELTEKCGGTSIVEKNLLPLGILTILRKKKVAWQMVL</sequence>
<feature type="region of interest" description="Disordered" evidence="1">
    <location>
        <begin position="379"/>
        <end position="412"/>
    </location>
</feature>
<dbReference type="OrthoDB" id="74545at2759"/>
<reference evidence="2 3" key="1">
    <citation type="submission" date="2016-03" db="EMBL/GenBank/DDBJ databases">
        <authorList>
            <person name="Ploux O."/>
        </authorList>
    </citation>
    <scope>NUCLEOTIDE SEQUENCE [LARGE SCALE GENOMIC DNA]</scope>
    <source>
        <strain evidence="2 3">UAMH 11012</strain>
    </source>
</reference>
<dbReference type="Proteomes" id="UP000184330">
    <property type="component" value="Unassembled WGS sequence"/>
</dbReference>
<dbReference type="AlphaFoldDB" id="A0A1L7XVH4"/>
<keyword evidence="3" id="KW-1185">Reference proteome</keyword>
<evidence type="ECO:0000313" key="3">
    <source>
        <dbReference type="Proteomes" id="UP000184330"/>
    </source>
</evidence>
<dbReference type="PANTHER" id="PTHR37015">
    <property type="entry name" value="REVERSE TRANSCRIPTASE DOMAIN-CONTAINING PROTEIN"/>
    <property type="match status" value="1"/>
</dbReference>
<evidence type="ECO:0008006" key="4">
    <source>
        <dbReference type="Google" id="ProtNLM"/>
    </source>
</evidence>
<evidence type="ECO:0000256" key="1">
    <source>
        <dbReference type="SAM" id="MobiDB-lite"/>
    </source>
</evidence>